<evidence type="ECO:0000313" key="3">
    <source>
        <dbReference type="Proteomes" id="UP000221653"/>
    </source>
</evidence>
<evidence type="ECO:0000313" key="2">
    <source>
        <dbReference type="EMBL" id="PFG27358.1"/>
    </source>
</evidence>
<dbReference type="InterPro" id="IPR021373">
    <property type="entry name" value="DUF2993"/>
</dbReference>
<feature type="transmembrane region" description="Helical" evidence="1">
    <location>
        <begin position="7"/>
        <end position="30"/>
    </location>
</feature>
<dbReference type="Pfam" id="PF11209">
    <property type="entry name" value="LmeA"/>
    <property type="match status" value="1"/>
</dbReference>
<keyword evidence="1" id="KW-0472">Membrane</keyword>
<gene>
    <name evidence="2" type="ORF">ATK06_0414</name>
</gene>
<proteinExistence type="predicted"/>
<reference evidence="2 3" key="1">
    <citation type="submission" date="2017-10" db="EMBL/GenBank/DDBJ databases">
        <title>Sequencing the genomes of 1000 actinobacteria strains.</title>
        <authorList>
            <person name="Klenk H.-P."/>
        </authorList>
    </citation>
    <scope>NUCLEOTIDE SEQUENCE [LARGE SCALE GENOMIC DNA]</scope>
    <source>
        <strain evidence="2 3">DSM 20688</strain>
    </source>
</reference>
<sequence>MKTLGKVIGGILAVIIVLAIVAELGMRWFIGNQVEEQYGQDASISFGASPVLASVFTGKVGHMDLTIPATTDAPAANVTAQGLDVRDQQTMRADQMEVTTDISDALLLNILQRGMAAQTGGGFLADLIKITDVTSNPSEGTLDIEFTGGAANLSLTPTTEGNQAVFTVAETRLFGLELPTEVSEAISQALQDGLHNQLDAAGGLQLTGMAVTENGLQLHLSGEHVELQQAADARHV</sequence>
<accession>A0A2A9DKY9</accession>
<organism evidence="2 3">
    <name type="scientific">Corynebacterium renale</name>
    <dbReference type="NCBI Taxonomy" id="1724"/>
    <lineage>
        <taxon>Bacteria</taxon>
        <taxon>Bacillati</taxon>
        <taxon>Actinomycetota</taxon>
        <taxon>Actinomycetes</taxon>
        <taxon>Mycobacteriales</taxon>
        <taxon>Corynebacteriaceae</taxon>
        <taxon>Corynebacterium</taxon>
    </lineage>
</organism>
<dbReference type="OrthoDB" id="4424949at2"/>
<dbReference type="RefSeq" id="WP_048378959.1">
    <property type="nucleotide sequence ID" value="NZ_LDYE01000002.1"/>
</dbReference>
<dbReference type="STRING" id="1724.GCA_001044175_00812"/>
<keyword evidence="3" id="KW-1185">Reference proteome</keyword>
<name>A0A2A9DKY9_9CORY</name>
<dbReference type="EMBL" id="PDJF01000001">
    <property type="protein sequence ID" value="PFG27358.1"/>
    <property type="molecule type" value="Genomic_DNA"/>
</dbReference>
<comment type="caution">
    <text evidence="2">The sequence shown here is derived from an EMBL/GenBank/DDBJ whole genome shotgun (WGS) entry which is preliminary data.</text>
</comment>
<protein>
    <recommendedName>
        <fullName evidence="4">DUF2993 family protein</fullName>
    </recommendedName>
</protein>
<evidence type="ECO:0000256" key="1">
    <source>
        <dbReference type="SAM" id="Phobius"/>
    </source>
</evidence>
<keyword evidence="1" id="KW-0812">Transmembrane</keyword>
<evidence type="ECO:0008006" key="4">
    <source>
        <dbReference type="Google" id="ProtNLM"/>
    </source>
</evidence>
<keyword evidence="1" id="KW-1133">Transmembrane helix</keyword>
<dbReference type="AlphaFoldDB" id="A0A2A9DKY9"/>
<dbReference type="Proteomes" id="UP000221653">
    <property type="component" value="Unassembled WGS sequence"/>
</dbReference>